<sequence length="205" mass="23725">MKARPIIERQAFDHLLMIKAHMLSLDRGLKAIRKGRTPLTLAKMRQCYLDRRMIIEELMLLSVSAHSDAGHALERDLRSGFNAKRKMKRLEVHNPEFFPRAIDLIPGDEDGIAACFVEVTDETLSRQLAEDFYTHGDNYLHAMWKGMDRTQYGAAVEDLSLFFRLTERLMRTFEVDISGKRYMMIGHLNLHSTENPELFKAAMEP</sequence>
<accession>A0ABY6ISW0</accession>
<proteinExistence type="predicted"/>
<dbReference type="Proteomes" id="UP001163882">
    <property type="component" value="Chromosome"/>
</dbReference>
<evidence type="ECO:0000313" key="1">
    <source>
        <dbReference type="EMBL" id="UYQ73556.1"/>
    </source>
</evidence>
<dbReference type="RefSeq" id="WP_264227121.1">
    <property type="nucleotide sequence ID" value="NZ_CP107716.1"/>
</dbReference>
<protein>
    <submittedName>
        <fullName evidence="1">Uncharacterized protein</fullName>
    </submittedName>
</protein>
<evidence type="ECO:0000313" key="2">
    <source>
        <dbReference type="Proteomes" id="UP001163882"/>
    </source>
</evidence>
<organism evidence="1 2">
    <name type="scientific">Pelagibacterium flavum</name>
    <dbReference type="NCBI Taxonomy" id="2984530"/>
    <lineage>
        <taxon>Bacteria</taxon>
        <taxon>Pseudomonadati</taxon>
        <taxon>Pseudomonadota</taxon>
        <taxon>Alphaproteobacteria</taxon>
        <taxon>Hyphomicrobiales</taxon>
        <taxon>Devosiaceae</taxon>
        <taxon>Pelagibacterium</taxon>
    </lineage>
</organism>
<keyword evidence="2" id="KW-1185">Reference proteome</keyword>
<reference evidence="1" key="1">
    <citation type="submission" date="2022-10" db="EMBL/GenBank/DDBJ databases">
        <title>YIM 151497 complete genome.</title>
        <authorList>
            <person name="Chen X."/>
        </authorList>
    </citation>
    <scope>NUCLEOTIDE SEQUENCE</scope>
    <source>
        <strain evidence="1">YIM 151497</strain>
    </source>
</reference>
<dbReference type="EMBL" id="CP107716">
    <property type="protein sequence ID" value="UYQ73556.1"/>
    <property type="molecule type" value="Genomic_DNA"/>
</dbReference>
<gene>
    <name evidence="1" type="ORF">OF122_07320</name>
</gene>
<name>A0ABY6ISW0_9HYPH</name>